<dbReference type="InterPro" id="IPR023765">
    <property type="entry name" value="SBP_5_CS"/>
</dbReference>
<dbReference type="GO" id="GO:0030288">
    <property type="term" value="C:outer membrane-bounded periplasmic space"/>
    <property type="evidence" value="ECO:0007669"/>
    <property type="project" value="UniProtKB-ARBA"/>
</dbReference>
<evidence type="ECO:0000313" key="6">
    <source>
        <dbReference type="EMBL" id="ARU04968.1"/>
    </source>
</evidence>
<gene>
    <name evidence="6" type="ORF">CCO03_09995</name>
</gene>
<dbReference type="InterPro" id="IPR006311">
    <property type="entry name" value="TAT_signal"/>
</dbReference>
<evidence type="ECO:0000313" key="7">
    <source>
        <dbReference type="Proteomes" id="UP000196138"/>
    </source>
</evidence>
<dbReference type="PROSITE" id="PS51318">
    <property type="entry name" value="TAT"/>
    <property type="match status" value="1"/>
</dbReference>
<protein>
    <recommendedName>
        <fullName evidence="5">Solute-binding protein family 5 domain-containing protein</fullName>
    </recommendedName>
</protein>
<dbReference type="KEGG" id="cser:CCO03_09995"/>
<dbReference type="CDD" id="cd08517">
    <property type="entry name" value="PBP2_NikA_DppA_OppA_like_13"/>
    <property type="match status" value="1"/>
</dbReference>
<dbReference type="SUPFAM" id="SSF53850">
    <property type="entry name" value="Periplasmic binding protein-like II"/>
    <property type="match status" value="1"/>
</dbReference>
<dbReference type="InterPro" id="IPR039424">
    <property type="entry name" value="SBP_5"/>
</dbReference>
<dbReference type="Gene3D" id="3.10.105.10">
    <property type="entry name" value="Dipeptide-binding Protein, Domain 3"/>
    <property type="match status" value="1"/>
</dbReference>
<feature type="chain" id="PRO_5010985949" description="Solute-binding protein family 5 domain-containing protein" evidence="4">
    <location>
        <begin position="44"/>
        <end position="551"/>
    </location>
</feature>
<feature type="signal peptide" evidence="4">
    <location>
        <begin position="1"/>
        <end position="43"/>
    </location>
</feature>
<dbReference type="GO" id="GO:0043190">
    <property type="term" value="C:ATP-binding cassette (ABC) transporter complex"/>
    <property type="evidence" value="ECO:0007669"/>
    <property type="project" value="InterPro"/>
</dbReference>
<dbReference type="Gene3D" id="3.40.190.10">
    <property type="entry name" value="Periplasmic binding protein-like II"/>
    <property type="match status" value="1"/>
</dbReference>
<dbReference type="PANTHER" id="PTHR30290">
    <property type="entry name" value="PERIPLASMIC BINDING COMPONENT OF ABC TRANSPORTER"/>
    <property type="match status" value="1"/>
</dbReference>
<dbReference type="PANTHER" id="PTHR30290:SF9">
    <property type="entry name" value="OLIGOPEPTIDE-BINDING PROTEIN APPA"/>
    <property type="match status" value="1"/>
</dbReference>
<dbReference type="GO" id="GO:1904680">
    <property type="term" value="F:peptide transmembrane transporter activity"/>
    <property type="evidence" value="ECO:0007669"/>
    <property type="project" value="TreeGrafter"/>
</dbReference>
<organism evidence="6 7">
    <name type="scientific">Comamonas serinivorans</name>
    <dbReference type="NCBI Taxonomy" id="1082851"/>
    <lineage>
        <taxon>Bacteria</taxon>
        <taxon>Pseudomonadati</taxon>
        <taxon>Pseudomonadota</taxon>
        <taxon>Betaproteobacteria</taxon>
        <taxon>Burkholderiales</taxon>
        <taxon>Comamonadaceae</taxon>
        <taxon>Comamonas</taxon>
    </lineage>
</organism>
<dbReference type="AlphaFoldDB" id="A0A1Y0ENF2"/>
<name>A0A1Y0ENF2_9BURK</name>
<dbReference type="Proteomes" id="UP000196138">
    <property type="component" value="Chromosome"/>
</dbReference>
<evidence type="ECO:0000256" key="4">
    <source>
        <dbReference type="SAM" id="SignalP"/>
    </source>
</evidence>
<evidence type="ECO:0000256" key="2">
    <source>
        <dbReference type="ARBA" id="ARBA00022448"/>
    </source>
</evidence>
<proteinExistence type="inferred from homology"/>
<sequence length="551" mass="60550">MSFRFLPMLFTRRHLLAALSSTSALGLSIAPLATAAAATPASAASPHFGGVLNVAVSPEPTLLTSAFITTMNIGQVSSKVLEGLVAYDLDLKPVPALATSWATAPDGKTITFNLRKGVKWHDGKDFTAADVAFTLKEVWQKLHPFGRAAFANVQEVLTPDAHTVVLKLSAPAPYLLNYANTYGAQILPKHLYEGKDVLTHPANNAPIGTGPFVFKEWVKGSHVRLERNPQYWGKDAQGKQLPYLDGIVFRFLPDPAARAVALQAGELDVALGSSIPVTSLANFKDPKRYTINLDDGRYLSTIFLTQFNVRRPQLQDKRVRQAFAHAIDRNALLKVVYLGYGKAATGPIPSSVVQYYTPNTPQYAFDLKKAGELLDAAGLKKDAKGVRLKVNLDYDTGSNRAAEFIKQSLARVGVQVNLRTGDTATFLRRIFTEQDYDLMVSSLHRLPDPTLGVQRLFWTKNIVKAPWTNGSGYSNPKLDQIMEAAAVEADAAKRTQLIHEWQRIAQEDLPLIDLIEPTWVTVSTARFHTTMRQGDGLFASYADAWLQPKTP</sequence>
<dbReference type="PIRSF" id="PIRSF002741">
    <property type="entry name" value="MppA"/>
    <property type="match status" value="1"/>
</dbReference>
<reference evidence="6 7" key="1">
    <citation type="submission" date="2017-05" db="EMBL/GenBank/DDBJ databases">
        <authorList>
            <person name="Song R."/>
            <person name="Chenine A.L."/>
            <person name="Ruprecht R.M."/>
        </authorList>
    </citation>
    <scope>NUCLEOTIDE SEQUENCE [LARGE SCALE GENOMIC DNA]</scope>
    <source>
        <strain evidence="6 7">DSM 26136</strain>
    </source>
</reference>
<evidence type="ECO:0000259" key="5">
    <source>
        <dbReference type="Pfam" id="PF00496"/>
    </source>
</evidence>
<dbReference type="InterPro" id="IPR030678">
    <property type="entry name" value="Peptide/Ni-bd"/>
</dbReference>
<dbReference type="PROSITE" id="PS01040">
    <property type="entry name" value="SBP_BACTERIAL_5"/>
    <property type="match status" value="1"/>
</dbReference>
<evidence type="ECO:0000256" key="3">
    <source>
        <dbReference type="ARBA" id="ARBA00022729"/>
    </source>
</evidence>
<dbReference type="EMBL" id="CP021455">
    <property type="protein sequence ID" value="ARU04968.1"/>
    <property type="molecule type" value="Genomic_DNA"/>
</dbReference>
<keyword evidence="3 4" id="KW-0732">Signal</keyword>
<feature type="domain" description="Solute-binding protein family 5" evidence="5">
    <location>
        <begin position="92"/>
        <end position="450"/>
    </location>
</feature>
<accession>A0A1Y0ENF2</accession>
<dbReference type="InterPro" id="IPR000914">
    <property type="entry name" value="SBP_5_dom"/>
</dbReference>
<keyword evidence="7" id="KW-1185">Reference proteome</keyword>
<comment type="similarity">
    <text evidence="1">Belongs to the bacterial solute-binding protein 5 family.</text>
</comment>
<dbReference type="Pfam" id="PF00496">
    <property type="entry name" value="SBP_bac_5"/>
    <property type="match status" value="1"/>
</dbReference>
<dbReference type="GO" id="GO:0015833">
    <property type="term" value="P:peptide transport"/>
    <property type="evidence" value="ECO:0007669"/>
    <property type="project" value="TreeGrafter"/>
</dbReference>
<keyword evidence="2" id="KW-0813">Transport</keyword>
<evidence type="ECO:0000256" key="1">
    <source>
        <dbReference type="ARBA" id="ARBA00005695"/>
    </source>
</evidence>